<sequence>DDAIAEMEAATLEDLQRVARELLVGERLHLAVVGPYRSDKRFAPLLRL</sequence>
<accession>X0WEN6</accession>
<dbReference type="Gene3D" id="3.30.830.10">
    <property type="entry name" value="Metalloenzyme, LuxS/M16 peptidase-like"/>
    <property type="match status" value="1"/>
</dbReference>
<dbReference type="InterPro" id="IPR011249">
    <property type="entry name" value="Metalloenz_LuxS/M16"/>
</dbReference>
<comment type="caution">
    <text evidence="1">The sequence shown here is derived from an EMBL/GenBank/DDBJ whole genome shotgun (WGS) entry which is preliminary data.</text>
</comment>
<evidence type="ECO:0000313" key="1">
    <source>
        <dbReference type="EMBL" id="GAG11166.1"/>
    </source>
</evidence>
<protein>
    <recommendedName>
        <fullName evidence="2">Peptidase M16 C-terminal domain-containing protein</fullName>
    </recommendedName>
</protein>
<dbReference type="GO" id="GO:0046872">
    <property type="term" value="F:metal ion binding"/>
    <property type="evidence" value="ECO:0007669"/>
    <property type="project" value="InterPro"/>
</dbReference>
<proteinExistence type="predicted"/>
<name>X0WEN6_9ZZZZ</name>
<organism evidence="1">
    <name type="scientific">marine sediment metagenome</name>
    <dbReference type="NCBI Taxonomy" id="412755"/>
    <lineage>
        <taxon>unclassified sequences</taxon>
        <taxon>metagenomes</taxon>
        <taxon>ecological metagenomes</taxon>
    </lineage>
</organism>
<dbReference type="EMBL" id="BARS01023405">
    <property type="protein sequence ID" value="GAG11166.1"/>
    <property type="molecule type" value="Genomic_DNA"/>
</dbReference>
<dbReference type="SUPFAM" id="SSF63411">
    <property type="entry name" value="LuxS/MPP-like metallohydrolase"/>
    <property type="match status" value="1"/>
</dbReference>
<gene>
    <name evidence="1" type="ORF">S01H1_37268</name>
</gene>
<dbReference type="AlphaFoldDB" id="X0WEN6"/>
<evidence type="ECO:0008006" key="2">
    <source>
        <dbReference type="Google" id="ProtNLM"/>
    </source>
</evidence>
<reference evidence="1" key="1">
    <citation type="journal article" date="2014" name="Front. Microbiol.">
        <title>High frequency of phylogenetically diverse reductive dehalogenase-homologous genes in deep subseafloor sedimentary metagenomes.</title>
        <authorList>
            <person name="Kawai M."/>
            <person name="Futagami T."/>
            <person name="Toyoda A."/>
            <person name="Takaki Y."/>
            <person name="Nishi S."/>
            <person name="Hori S."/>
            <person name="Arai W."/>
            <person name="Tsubouchi T."/>
            <person name="Morono Y."/>
            <person name="Uchiyama I."/>
            <person name="Ito T."/>
            <person name="Fujiyama A."/>
            <person name="Inagaki F."/>
            <person name="Takami H."/>
        </authorList>
    </citation>
    <scope>NUCLEOTIDE SEQUENCE</scope>
    <source>
        <strain evidence="1">Expedition CK06-06</strain>
    </source>
</reference>
<feature type="non-terminal residue" evidence="1">
    <location>
        <position position="1"/>
    </location>
</feature>